<name>A0ABY8EB60_9FIRM</name>
<dbReference type="PANTHER" id="PTHR46066:SF2">
    <property type="entry name" value="CHITINASE DOMAIN-CONTAINING PROTEIN 1"/>
    <property type="match status" value="1"/>
</dbReference>
<proteinExistence type="inferred from homology"/>
<evidence type="ECO:0000256" key="6">
    <source>
        <dbReference type="SAM" id="Phobius"/>
    </source>
</evidence>
<dbReference type="InterPro" id="IPR001119">
    <property type="entry name" value="SLH_dom"/>
</dbReference>
<organism evidence="9 10">
    <name type="scientific">Tepidibacter hydrothermalis</name>
    <dbReference type="NCBI Taxonomy" id="3036126"/>
    <lineage>
        <taxon>Bacteria</taxon>
        <taxon>Bacillati</taxon>
        <taxon>Bacillota</taxon>
        <taxon>Clostridia</taxon>
        <taxon>Peptostreptococcales</taxon>
        <taxon>Peptostreptococcaceae</taxon>
        <taxon>Tepidibacter</taxon>
    </lineage>
</organism>
<keyword evidence="6" id="KW-0812">Transmembrane</keyword>
<dbReference type="PANTHER" id="PTHR46066">
    <property type="entry name" value="CHITINASE DOMAIN-CONTAINING PROTEIN 1 FAMILY MEMBER"/>
    <property type="match status" value="1"/>
</dbReference>
<evidence type="ECO:0000256" key="3">
    <source>
        <dbReference type="ARBA" id="ARBA00023295"/>
    </source>
</evidence>
<evidence type="ECO:0000259" key="8">
    <source>
        <dbReference type="PROSITE" id="PS51910"/>
    </source>
</evidence>
<evidence type="ECO:0000256" key="5">
    <source>
        <dbReference type="RuleBase" id="RU004453"/>
    </source>
</evidence>
<dbReference type="SUPFAM" id="SSF51445">
    <property type="entry name" value="(Trans)glycosidases"/>
    <property type="match status" value="1"/>
</dbReference>
<dbReference type="InterPro" id="IPR001579">
    <property type="entry name" value="Glyco_hydro_18_chit_AS"/>
</dbReference>
<feature type="domain" description="GH18" evidence="8">
    <location>
        <begin position="30"/>
        <end position="337"/>
    </location>
</feature>
<keyword evidence="2 4" id="KW-0378">Hydrolase</keyword>
<evidence type="ECO:0000313" key="9">
    <source>
        <dbReference type="EMBL" id="WFD10158.1"/>
    </source>
</evidence>
<feature type="domain" description="SLH" evidence="7">
    <location>
        <begin position="334"/>
        <end position="392"/>
    </location>
</feature>
<protein>
    <submittedName>
        <fullName evidence="9">S-layer homology domain-containing protein</fullName>
    </submittedName>
</protein>
<dbReference type="InterPro" id="IPR011583">
    <property type="entry name" value="Chitinase_II/V-like_cat"/>
</dbReference>
<keyword evidence="6" id="KW-0472">Membrane</keyword>
<dbReference type="InterPro" id="IPR001223">
    <property type="entry name" value="Glyco_hydro18_cat"/>
</dbReference>
<gene>
    <name evidence="9" type="ORF">P4S50_17635</name>
</gene>
<dbReference type="Pfam" id="PF00704">
    <property type="entry name" value="Glyco_hydro_18"/>
    <property type="match status" value="1"/>
</dbReference>
<keyword evidence="6" id="KW-1133">Transmembrane helix</keyword>
<evidence type="ECO:0000313" key="10">
    <source>
        <dbReference type="Proteomes" id="UP001222800"/>
    </source>
</evidence>
<keyword evidence="10" id="KW-1185">Reference proteome</keyword>
<feature type="domain" description="SLH" evidence="7">
    <location>
        <begin position="459"/>
        <end position="516"/>
    </location>
</feature>
<feature type="transmembrane region" description="Helical" evidence="6">
    <location>
        <begin position="5"/>
        <end position="25"/>
    </location>
</feature>
<dbReference type="PROSITE" id="PS51910">
    <property type="entry name" value="GH18_2"/>
    <property type="match status" value="1"/>
</dbReference>
<dbReference type="SMART" id="SM00636">
    <property type="entry name" value="Glyco_18"/>
    <property type="match status" value="1"/>
</dbReference>
<dbReference type="PROSITE" id="PS01095">
    <property type="entry name" value="GH18_1"/>
    <property type="match status" value="1"/>
</dbReference>
<dbReference type="InterPro" id="IPR017853">
    <property type="entry name" value="GH"/>
</dbReference>
<dbReference type="RefSeq" id="WP_277732134.1">
    <property type="nucleotide sequence ID" value="NZ_CP120733.1"/>
</dbReference>
<keyword evidence="3 4" id="KW-0326">Glycosidase</keyword>
<dbReference type="EMBL" id="CP120733">
    <property type="protein sequence ID" value="WFD10158.1"/>
    <property type="molecule type" value="Genomic_DNA"/>
</dbReference>
<dbReference type="InterPro" id="IPR029070">
    <property type="entry name" value="Chitinase_insertion_sf"/>
</dbReference>
<dbReference type="Proteomes" id="UP001222800">
    <property type="component" value="Chromosome"/>
</dbReference>
<evidence type="ECO:0000256" key="2">
    <source>
        <dbReference type="ARBA" id="ARBA00022801"/>
    </source>
</evidence>
<dbReference type="Gene3D" id="3.20.20.80">
    <property type="entry name" value="Glycosidases"/>
    <property type="match status" value="1"/>
</dbReference>
<dbReference type="Pfam" id="PF00395">
    <property type="entry name" value="SLH"/>
    <property type="match status" value="3"/>
</dbReference>
<dbReference type="PROSITE" id="PS51272">
    <property type="entry name" value="SLH"/>
    <property type="match status" value="3"/>
</dbReference>
<sequence length="516" mass="59708">MRKGFINNIIVIICILAMGFQYTAYSQRINTGYIYFGNKYKYQDAVSNTNNSLDTVYPSYFDIDQNGNLKITQTLDEDLIEDMHDKGVKVVPFISNHWDRELGRKALSNRYNLANQIAEAIEKYDLDGVNVDIENVTDADKDDYTDFVKILNEILDNDKEISVAVAANPNGWNYGWHGSYDYEKLAIYSDYIFLMAYDESYIGGPEGPVASIQFVENSITELLKHVDKDKVILGIPFYGRYWKEGESYGGHGASLKRIEETVSKYPSDVVFDESSKSVKATVSKEDGTYVYWYENEESIIEKLKLVEKYDLKGSGSWSLGQEDKSIWNYYSRWLDGEYLVDIYDHWASDSIYSMIDNEIMNGISNMYFAPNDNLTRAQAAVILTRLLEIDDVYITSDSFDDVSKDYWAYNEIELAKKYGLINGKEDNKFYPNDPITRAEISAMLSRLIEDDYSDDNIKFNDVNDNIWSYEYINKMSSMNILKGYEGDMFYPNRNLTRAEMSTIVDRMLKHNIEYKK</sequence>
<comment type="similarity">
    <text evidence="5">Belongs to the glycosyl hydrolase 18 family.</text>
</comment>
<dbReference type="Gene3D" id="3.10.50.10">
    <property type="match status" value="1"/>
</dbReference>
<keyword evidence="1" id="KW-0677">Repeat</keyword>
<feature type="domain" description="SLH" evidence="7">
    <location>
        <begin position="395"/>
        <end position="458"/>
    </location>
</feature>
<accession>A0ABY8EB60</accession>
<evidence type="ECO:0000256" key="4">
    <source>
        <dbReference type="RuleBase" id="RU000489"/>
    </source>
</evidence>
<evidence type="ECO:0000256" key="1">
    <source>
        <dbReference type="ARBA" id="ARBA00022737"/>
    </source>
</evidence>
<reference evidence="9 10" key="1">
    <citation type="submission" date="2023-03" db="EMBL/GenBank/DDBJ databases">
        <title>Complete genome sequence of Tepidibacter sp. SWIR-1, isolated from a deep-sea hydrothermal vent.</title>
        <authorList>
            <person name="Li X."/>
        </authorList>
    </citation>
    <scope>NUCLEOTIDE SEQUENCE [LARGE SCALE GENOMIC DNA]</scope>
    <source>
        <strain evidence="9 10">SWIR-1</strain>
    </source>
</reference>
<evidence type="ECO:0000259" key="7">
    <source>
        <dbReference type="PROSITE" id="PS51272"/>
    </source>
</evidence>